<comment type="subcellular location">
    <subcellularLocation>
        <location evidence="2">Cell junction</location>
        <location evidence="2">Adherens junction</location>
    </subcellularLocation>
    <subcellularLocation>
        <location evidence="1">Cell membrane</location>
        <topology evidence="1">Single-pass type I membrane protein</topology>
    </subcellularLocation>
</comment>
<name>A0AAV7UNF4_PLEWA</name>
<evidence type="ECO:0000256" key="3">
    <source>
        <dbReference type="ARBA" id="ARBA00007810"/>
    </source>
</evidence>
<evidence type="ECO:0000256" key="6">
    <source>
        <dbReference type="ARBA" id="ARBA00022729"/>
    </source>
</evidence>
<keyword evidence="12" id="KW-1015">Disulfide bond</keyword>
<dbReference type="InterPro" id="IPR003599">
    <property type="entry name" value="Ig_sub"/>
</dbReference>
<keyword evidence="8" id="KW-0130">Cell adhesion</keyword>
<dbReference type="InterPro" id="IPR036179">
    <property type="entry name" value="Ig-like_dom_sf"/>
</dbReference>
<dbReference type="FunFam" id="2.60.40.10:FF:000268">
    <property type="entry name" value="Nectin cell adhesion molecule 1"/>
    <property type="match status" value="1"/>
</dbReference>
<evidence type="ECO:0000256" key="8">
    <source>
        <dbReference type="ARBA" id="ARBA00022889"/>
    </source>
</evidence>
<dbReference type="CDD" id="cd12087">
    <property type="entry name" value="TM_EGFR-like"/>
    <property type="match status" value="1"/>
</dbReference>
<keyword evidence="7" id="KW-0677">Repeat</keyword>
<keyword evidence="18" id="KW-1185">Reference proteome</keyword>
<keyword evidence="13" id="KW-0325">Glycoprotein</keyword>
<evidence type="ECO:0000256" key="12">
    <source>
        <dbReference type="ARBA" id="ARBA00023157"/>
    </source>
</evidence>
<feature type="transmembrane region" description="Helical" evidence="15">
    <location>
        <begin position="353"/>
        <end position="376"/>
    </location>
</feature>
<feature type="region of interest" description="Disordered" evidence="14">
    <location>
        <begin position="379"/>
        <end position="413"/>
    </location>
</feature>
<feature type="domain" description="Ig-like" evidence="16">
    <location>
        <begin position="153"/>
        <end position="249"/>
    </location>
</feature>
<dbReference type="PROSITE" id="PS50835">
    <property type="entry name" value="IG_LIKE"/>
    <property type="match status" value="3"/>
</dbReference>
<dbReference type="AlphaFoldDB" id="A0AAV7UNF4"/>
<evidence type="ECO:0000256" key="10">
    <source>
        <dbReference type="ARBA" id="ARBA00022989"/>
    </source>
</evidence>
<dbReference type="InterPro" id="IPR013106">
    <property type="entry name" value="Ig_V-set"/>
</dbReference>
<dbReference type="GO" id="GO:0007157">
    <property type="term" value="P:heterophilic cell-cell adhesion via plasma membrane cell adhesion molecules"/>
    <property type="evidence" value="ECO:0007669"/>
    <property type="project" value="TreeGrafter"/>
</dbReference>
<comment type="similarity">
    <text evidence="3">Belongs to the nectin family.</text>
</comment>
<dbReference type="GO" id="GO:1902414">
    <property type="term" value="P:protein localization to cell junction"/>
    <property type="evidence" value="ECO:0007669"/>
    <property type="project" value="TreeGrafter"/>
</dbReference>
<sequence>MAAGLSTTCSGASSPASLPTKAIVFWLLAAFFPVVRPQVVLVNDTVSGFIGTNVVLHCSFTNPQPSVKITQVTWQKATNGSKTNVAIFNPTMGTSILPPYVDRVAFRNPSFRDGTIELSRLELDDEGVYICEFATFPSGNRESQLNLTVLAKPTNSMESGPSPIIATPGVARKIVVATCTSANGKPASTITWETTLKGEPEYEEIKNSNGTTTVVSRYRLVPSREAHRQTLTCVINYQLDRFTKTTTLNVHYEPEVSIKGFDGNWYLKRSDVKLTCKSDANPPATSFRWRMVNGTIPENVEIQNTTLFFKGPVTYSLAGTYECEVANAIGTRSWLVEVNVTDKPLPQGASGSLIGIVGGGIVALFLIVVAISTFVLHRRQQKSQTETDSDLIDLPPSHKPAPPPKKKPEMKSHLTAEDIQVVHLENMKQDEDMKKLPLQTPYYDLSAYDSPEYSEKQNSGTKDSDVQYAELDTSALASSPSPRSSVHASGELVEYATIQPNIR</sequence>
<comment type="caution">
    <text evidence="17">The sequence shown here is derived from an EMBL/GenBank/DDBJ whole genome shotgun (WGS) entry which is preliminary data.</text>
</comment>
<keyword evidence="10 15" id="KW-1133">Transmembrane helix</keyword>
<evidence type="ECO:0000313" key="17">
    <source>
        <dbReference type="EMBL" id="KAJ1189840.1"/>
    </source>
</evidence>
<feature type="domain" description="Ig-like" evidence="16">
    <location>
        <begin position="37"/>
        <end position="148"/>
    </location>
</feature>
<evidence type="ECO:0000256" key="5">
    <source>
        <dbReference type="ARBA" id="ARBA00022692"/>
    </source>
</evidence>
<protein>
    <recommendedName>
        <fullName evidence="16">Ig-like domain-containing protein</fullName>
    </recommendedName>
</protein>
<keyword evidence="5 15" id="KW-0812">Transmembrane</keyword>
<evidence type="ECO:0000256" key="15">
    <source>
        <dbReference type="SAM" id="Phobius"/>
    </source>
</evidence>
<dbReference type="FunFam" id="2.60.40.10:FF:000304">
    <property type="entry name" value="Nectin cell adhesion molecule 1"/>
    <property type="match status" value="1"/>
</dbReference>
<keyword evidence="4" id="KW-1003">Cell membrane</keyword>
<dbReference type="GO" id="GO:0007156">
    <property type="term" value="P:homophilic cell adhesion via plasma membrane adhesion molecules"/>
    <property type="evidence" value="ECO:0007669"/>
    <property type="project" value="TreeGrafter"/>
</dbReference>
<organism evidence="17 18">
    <name type="scientific">Pleurodeles waltl</name>
    <name type="common">Iberian ribbed newt</name>
    <dbReference type="NCBI Taxonomy" id="8319"/>
    <lineage>
        <taxon>Eukaryota</taxon>
        <taxon>Metazoa</taxon>
        <taxon>Chordata</taxon>
        <taxon>Craniata</taxon>
        <taxon>Vertebrata</taxon>
        <taxon>Euteleostomi</taxon>
        <taxon>Amphibia</taxon>
        <taxon>Batrachia</taxon>
        <taxon>Caudata</taxon>
        <taxon>Salamandroidea</taxon>
        <taxon>Salamandridae</taxon>
        <taxon>Pleurodelinae</taxon>
        <taxon>Pleurodeles</taxon>
    </lineage>
</organism>
<evidence type="ECO:0000256" key="11">
    <source>
        <dbReference type="ARBA" id="ARBA00023136"/>
    </source>
</evidence>
<dbReference type="InterPro" id="IPR051427">
    <property type="entry name" value="Nectin/Nectin-like"/>
</dbReference>
<dbReference type="Pfam" id="PF13895">
    <property type="entry name" value="Ig_2"/>
    <property type="match status" value="1"/>
</dbReference>
<dbReference type="SMART" id="SM00406">
    <property type="entry name" value="IGv"/>
    <property type="match status" value="1"/>
</dbReference>
<evidence type="ECO:0000313" key="18">
    <source>
        <dbReference type="Proteomes" id="UP001066276"/>
    </source>
</evidence>
<evidence type="ECO:0000256" key="13">
    <source>
        <dbReference type="ARBA" id="ARBA00023180"/>
    </source>
</evidence>
<dbReference type="SMART" id="SM00409">
    <property type="entry name" value="IG"/>
    <property type="match status" value="3"/>
</dbReference>
<evidence type="ECO:0000259" key="16">
    <source>
        <dbReference type="PROSITE" id="PS50835"/>
    </source>
</evidence>
<dbReference type="InterPro" id="IPR007110">
    <property type="entry name" value="Ig-like_dom"/>
</dbReference>
<dbReference type="InterPro" id="IPR013783">
    <property type="entry name" value="Ig-like_fold"/>
</dbReference>
<keyword evidence="11 15" id="KW-0472">Membrane</keyword>
<evidence type="ECO:0000256" key="1">
    <source>
        <dbReference type="ARBA" id="ARBA00004251"/>
    </source>
</evidence>
<dbReference type="SUPFAM" id="SSF48726">
    <property type="entry name" value="Immunoglobulin"/>
    <property type="match status" value="3"/>
</dbReference>
<evidence type="ECO:0000256" key="4">
    <source>
        <dbReference type="ARBA" id="ARBA00022475"/>
    </source>
</evidence>
<accession>A0AAV7UNF4</accession>
<dbReference type="PANTHER" id="PTHR23277:SF69">
    <property type="entry name" value="NECTIN-1"/>
    <property type="match status" value="1"/>
</dbReference>
<dbReference type="Proteomes" id="UP001066276">
    <property type="component" value="Chromosome 3_1"/>
</dbReference>
<dbReference type="GO" id="GO:0005912">
    <property type="term" value="C:adherens junction"/>
    <property type="evidence" value="ECO:0007669"/>
    <property type="project" value="UniProtKB-SubCell"/>
</dbReference>
<dbReference type="Pfam" id="PF07686">
    <property type="entry name" value="V-set"/>
    <property type="match status" value="1"/>
</dbReference>
<gene>
    <name evidence="17" type="ORF">NDU88_006582</name>
</gene>
<dbReference type="PANTHER" id="PTHR23277">
    <property type="entry name" value="NECTIN-RELATED"/>
    <property type="match status" value="1"/>
</dbReference>
<evidence type="ECO:0000256" key="7">
    <source>
        <dbReference type="ARBA" id="ARBA00022737"/>
    </source>
</evidence>
<reference evidence="17" key="1">
    <citation type="journal article" date="2022" name="bioRxiv">
        <title>Sequencing and chromosome-scale assembly of the giantPleurodeles waltlgenome.</title>
        <authorList>
            <person name="Brown T."/>
            <person name="Elewa A."/>
            <person name="Iarovenko S."/>
            <person name="Subramanian E."/>
            <person name="Araus A.J."/>
            <person name="Petzold A."/>
            <person name="Susuki M."/>
            <person name="Suzuki K.-i.T."/>
            <person name="Hayashi T."/>
            <person name="Toyoda A."/>
            <person name="Oliveira C."/>
            <person name="Osipova E."/>
            <person name="Leigh N.D."/>
            <person name="Simon A."/>
            <person name="Yun M.H."/>
        </authorList>
    </citation>
    <scope>NUCLEOTIDE SEQUENCE</scope>
    <source>
        <strain evidence="17">20211129_DDA</strain>
        <tissue evidence="17">Liver</tissue>
    </source>
</reference>
<dbReference type="Gene3D" id="2.60.40.10">
    <property type="entry name" value="Immunoglobulins"/>
    <property type="match status" value="3"/>
</dbReference>
<dbReference type="GO" id="GO:0005886">
    <property type="term" value="C:plasma membrane"/>
    <property type="evidence" value="ECO:0007669"/>
    <property type="project" value="UniProtKB-SubCell"/>
</dbReference>
<keyword evidence="9" id="KW-0965">Cell junction</keyword>
<evidence type="ECO:0000256" key="2">
    <source>
        <dbReference type="ARBA" id="ARBA00004536"/>
    </source>
</evidence>
<keyword evidence="6" id="KW-0732">Signal</keyword>
<dbReference type="InterPro" id="IPR013162">
    <property type="entry name" value="CD80_C2-set"/>
</dbReference>
<dbReference type="EMBL" id="JANPWB010000005">
    <property type="protein sequence ID" value="KAJ1189840.1"/>
    <property type="molecule type" value="Genomic_DNA"/>
</dbReference>
<dbReference type="Pfam" id="PF08205">
    <property type="entry name" value="C2-set_2"/>
    <property type="match status" value="1"/>
</dbReference>
<feature type="domain" description="Ig-like" evidence="16">
    <location>
        <begin position="254"/>
        <end position="341"/>
    </location>
</feature>
<evidence type="ECO:0000256" key="14">
    <source>
        <dbReference type="SAM" id="MobiDB-lite"/>
    </source>
</evidence>
<proteinExistence type="inferred from homology"/>
<evidence type="ECO:0000256" key="9">
    <source>
        <dbReference type="ARBA" id="ARBA00022949"/>
    </source>
</evidence>